<dbReference type="PANTHER" id="PTHR21716:SF68">
    <property type="entry name" value="TRANSPORT PROTEIN YTVI-RELATED"/>
    <property type="match status" value="1"/>
</dbReference>
<dbReference type="GO" id="GO:0016020">
    <property type="term" value="C:membrane"/>
    <property type="evidence" value="ECO:0007669"/>
    <property type="project" value="UniProtKB-SubCell"/>
</dbReference>
<gene>
    <name evidence="7" type="ORF">ATZ99_14160</name>
</gene>
<feature type="transmembrane region" description="Helical" evidence="6">
    <location>
        <begin position="63"/>
        <end position="86"/>
    </location>
</feature>
<dbReference type="InterPro" id="IPR002549">
    <property type="entry name" value="AI-2E-like"/>
</dbReference>
<evidence type="ECO:0000313" key="7">
    <source>
        <dbReference type="EMBL" id="KYO65778.1"/>
    </source>
</evidence>
<evidence type="ECO:0000256" key="4">
    <source>
        <dbReference type="ARBA" id="ARBA00022989"/>
    </source>
</evidence>
<dbReference type="InterPro" id="IPR014227">
    <property type="entry name" value="YtvI-like"/>
</dbReference>
<evidence type="ECO:0008006" key="9">
    <source>
        <dbReference type="Google" id="ProtNLM"/>
    </source>
</evidence>
<feature type="transmembrane region" description="Helical" evidence="6">
    <location>
        <begin position="237"/>
        <end position="256"/>
    </location>
</feature>
<proteinExistence type="inferred from homology"/>
<feature type="transmembrane region" description="Helical" evidence="6">
    <location>
        <begin position="204"/>
        <end position="231"/>
    </location>
</feature>
<dbReference type="Proteomes" id="UP000075737">
    <property type="component" value="Unassembled WGS sequence"/>
</dbReference>
<sequence length="350" mass="39557">MVLKNEYKPLLYLGISIIIATIIVTLTIRYLLPFVFGVIIAFLIEPLVKFAERLNIKRTYSSLIILLGIFTLIIYIIILSISRITVELGKLVTILPNYYNLIYELWNKFNLALYNISKYIPKETLDYLNNNWDQVISYVSTYISNFYSFLLNKLVLIPGVIVFLIFTFLASYFFSKDKQKILDTFKRILPTSLHKKLENIQIELFLSFIGLIKAQIILVIISTAITIAGFYILKVDYALTLGLICGLLDILPLFGPSLIFIPWILYLILTGSVSFAVYILTIYLVVIGTRQILQAKVIGSNLGLDPTLALIAIYLGIKIFGFLGLFLGPLIAVIIRAAVHSGLIPPLSKK</sequence>
<name>A0A162MGB2_9FIRM</name>
<dbReference type="STRING" id="520767.ATZ99_14160"/>
<dbReference type="Pfam" id="PF01594">
    <property type="entry name" value="AI-2E_transport"/>
    <property type="match status" value="1"/>
</dbReference>
<evidence type="ECO:0000313" key="8">
    <source>
        <dbReference type="Proteomes" id="UP000075737"/>
    </source>
</evidence>
<dbReference type="AlphaFoldDB" id="A0A162MGB2"/>
<reference evidence="7 8" key="1">
    <citation type="submission" date="2015-12" db="EMBL/GenBank/DDBJ databases">
        <title>Draft genome of Thermovenabulum gondwanense isolated from a red thermophilic microbial mat colonisisng an outflow channel of a bore well.</title>
        <authorList>
            <person name="Patel B.K."/>
        </authorList>
    </citation>
    <scope>NUCLEOTIDE SEQUENCE [LARGE SCALE GENOMIC DNA]</scope>
    <source>
        <strain evidence="7 8">R270</strain>
    </source>
</reference>
<comment type="subcellular location">
    <subcellularLocation>
        <location evidence="1">Membrane</location>
        <topology evidence="1">Multi-pass membrane protein</topology>
    </subcellularLocation>
</comment>
<comment type="caution">
    <text evidence="7">The sequence shown here is derived from an EMBL/GenBank/DDBJ whole genome shotgun (WGS) entry which is preliminary data.</text>
</comment>
<organism evidence="7 8">
    <name type="scientific">Thermovenabulum gondwanense</name>
    <dbReference type="NCBI Taxonomy" id="520767"/>
    <lineage>
        <taxon>Bacteria</taxon>
        <taxon>Bacillati</taxon>
        <taxon>Bacillota</taxon>
        <taxon>Clostridia</taxon>
        <taxon>Thermosediminibacterales</taxon>
        <taxon>Thermosediminibacteraceae</taxon>
        <taxon>Thermovenabulum</taxon>
    </lineage>
</organism>
<feature type="transmembrane region" description="Helical" evidence="6">
    <location>
        <begin position="308"/>
        <end position="335"/>
    </location>
</feature>
<dbReference type="OrthoDB" id="9774361at2"/>
<evidence type="ECO:0000256" key="2">
    <source>
        <dbReference type="ARBA" id="ARBA00009773"/>
    </source>
</evidence>
<feature type="transmembrane region" description="Helical" evidence="6">
    <location>
        <begin position="9"/>
        <end position="28"/>
    </location>
</feature>
<protein>
    <recommendedName>
        <fullName evidence="9">Sporulation integral membrane protein YtvI</fullName>
    </recommendedName>
</protein>
<keyword evidence="5 6" id="KW-0472">Membrane</keyword>
<dbReference type="NCBIfam" id="TIGR02872">
    <property type="entry name" value="spore_ytvI"/>
    <property type="match status" value="1"/>
</dbReference>
<dbReference type="RefSeq" id="WP_068748536.1">
    <property type="nucleotide sequence ID" value="NZ_LOHZ01000032.1"/>
</dbReference>
<keyword evidence="3 6" id="KW-0812">Transmembrane</keyword>
<evidence type="ECO:0000256" key="1">
    <source>
        <dbReference type="ARBA" id="ARBA00004141"/>
    </source>
</evidence>
<dbReference type="GO" id="GO:0055085">
    <property type="term" value="P:transmembrane transport"/>
    <property type="evidence" value="ECO:0007669"/>
    <property type="project" value="TreeGrafter"/>
</dbReference>
<dbReference type="PANTHER" id="PTHR21716">
    <property type="entry name" value="TRANSMEMBRANE PROTEIN"/>
    <property type="match status" value="1"/>
</dbReference>
<accession>A0A162MGB2</accession>
<feature type="transmembrane region" description="Helical" evidence="6">
    <location>
        <begin position="34"/>
        <end position="51"/>
    </location>
</feature>
<feature type="transmembrane region" description="Helical" evidence="6">
    <location>
        <begin position="263"/>
        <end position="288"/>
    </location>
</feature>
<feature type="transmembrane region" description="Helical" evidence="6">
    <location>
        <begin position="154"/>
        <end position="174"/>
    </location>
</feature>
<dbReference type="EMBL" id="LOHZ01000032">
    <property type="protein sequence ID" value="KYO65778.1"/>
    <property type="molecule type" value="Genomic_DNA"/>
</dbReference>
<keyword evidence="8" id="KW-1185">Reference proteome</keyword>
<evidence type="ECO:0000256" key="5">
    <source>
        <dbReference type="ARBA" id="ARBA00023136"/>
    </source>
</evidence>
<keyword evidence="4 6" id="KW-1133">Transmembrane helix</keyword>
<comment type="similarity">
    <text evidence="2">Belongs to the autoinducer-2 exporter (AI-2E) (TC 2.A.86) family.</text>
</comment>
<evidence type="ECO:0000256" key="3">
    <source>
        <dbReference type="ARBA" id="ARBA00022692"/>
    </source>
</evidence>
<evidence type="ECO:0000256" key="6">
    <source>
        <dbReference type="SAM" id="Phobius"/>
    </source>
</evidence>